<keyword evidence="3" id="KW-1185">Reference proteome</keyword>
<sequence>MGKLYNFILGVVVGFGLYHATFNYHLMYADDGLHLIAKQPPRFSDLYVDVRGYSLSDWAAHPELLLAVEKAGKRHLVGDAAEKTVNDAVNQAVDKLFPKPEE</sequence>
<feature type="transmembrane region" description="Helical" evidence="1">
    <location>
        <begin position="6"/>
        <end position="26"/>
    </location>
</feature>
<organism evidence="2 3">
    <name type="scientific">Aeoliella mucimassa</name>
    <dbReference type="NCBI Taxonomy" id="2527972"/>
    <lineage>
        <taxon>Bacteria</taxon>
        <taxon>Pseudomonadati</taxon>
        <taxon>Planctomycetota</taxon>
        <taxon>Planctomycetia</taxon>
        <taxon>Pirellulales</taxon>
        <taxon>Lacipirellulaceae</taxon>
        <taxon>Aeoliella</taxon>
    </lineage>
</organism>
<dbReference type="RefSeq" id="WP_145249485.1">
    <property type="nucleotide sequence ID" value="NZ_CP036278.1"/>
</dbReference>
<dbReference type="EMBL" id="CP036278">
    <property type="protein sequence ID" value="QDU57991.1"/>
    <property type="molecule type" value="Genomic_DNA"/>
</dbReference>
<keyword evidence="1" id="KW-0812">Transmembrane</keyword>
<evidence type="ECO:0000313" key="3">
    <source>
        <dbReference type="Proteomes" id="UP000315750"/>
    </source>
</evidence>
<accession>A0A518ATE4</accession>
<dbReference type="OrthoDB" id="214626at2"/>
<keyword evidence="1" id="KW-1133">Transmembrane helix</keyword>
<evidence type="ECO:0000256" key="1">
    <source>
        <dbReference type="SAM" id="Phobius"/>
    </source>
</evidence>
<dbReference type="AlphaFoldDB" id="A0A518ATE4"/>
<evidence type="ECO:0000313" key="2">
    <source>
        <dbReference type="EMBL" id="QDU57991.1"/>
    </source>
</evidence>
<protein>
    <submittedName>
        <fullName evidence="2">Uncharacterized protein</fullName>
    </submittedName>
</protein>
<dbReference type="Proteomes" id="UP000315750">
    <property type="component" value="Chromosome"/>
</dbReference>
<name>A0A518ATE4_9BACT</name>
<keyword evidence="1" id="KW-0472">Membrane</keyword>
<dbReference type="KEGG" id="amuc:Pan181_42160"/>
<proteinExistence type="predicted"/>
<reference evidence="2 3" key="1">
    <citation type="submission" date="2019-02" db="EMBL/GenBank/DDBJ databases">
        <title>Deep-cultivation of Planctomycetes and their phenomic and genomic characterization uncovers novel biology.</title>
        <authorList>
            <person name="Wiegand S."/>
            <person name="Jogler M."/>
            <person name="Boedeker C."/>
            <person name="Pinto D."/>
            <person name="Vollmers J."/>
            <person name="Rivas-Marin E."/>
            <person name="Kohn T."/>
            <person name="Peeters S.H."/>
            <person name="Heuer A."/>
            <person name="Rast P."/>
            <person name="Oberbeckmann S."/>
            <person name="Bunk B."/>
            <person name="Jeske O."/>
            <person name="Meyerdierks A."/>
            <person name="Storesund J.E."/>
            <person name="Kallscheuer N."/>
            <person name="Luecker S."/>
            <person name="Lage O.M."/>
            <person name="Pohl T."/>
            <person name="Merkel B.J."/>
            <person name="Hornburger P."/>
            <person name="Mueller R.-W."/>
            <person name="Bruemmer F."/>
            <person name="Labrenz M."/>
            <person name="Spormann A.M."/>
            <person name="Op den Camp H."/>
            <person name="Overmann J."/>
            <person name="Amann R."/>
            <person name="Jetten M.S.M."/>
            <person name="Mascher T."/>
            <person name="Medema M.H."/>
            <person name="Devos D.P."/>
            <person name="Kaster A.-K."/>
            <person name="Ovreas L."/>
            <person name="Rohde M."/>
            <person name="Galperin M.Y."/>
            <person name="Jogler C."/>
        </authorList>
    </citation>
    <scope>NUCLEOTIDE SEQUENCE [LARGE SCALE GENOMIC DNA]</scope>
    <source>
        <strain evidence="2 3">Pan181</strain>
    </source>
</reference>
<gene>
    <name evidence="2" type="ORF">Pan181_42160</name>
</gene>